<dbReference type="eggNOG" id="COG2335">
    <property type="taxonomic scope" value="Bacteria"/>
</dbReference>
<evidence type="ECO:0000256" key="1">
    <source>
        <dbReference type="SAM" id="MobiDB-lite"/>
    </source>
</evidence>
<dbReference type="Proteomes" id="UP000001409">
    <property type="component" value="Chromosome"/>
</dbReference>
<feature type="chain" id="PRO_5038747553" description="FAS1 domain-containing protein" evidence="2">
    <location>
        <begin position="35"/>
        <end position="221"/>
    </location>
</feature>
<feature type="domain" description="FAS1" evidence="3">
    <location>
        <begin position="79"/>
        <end position="217"/>
    </location>
</feature>
<dbReference type="EMBL" id="BA000035">
    <property type="protein sequence ID" value="BAC16873.1"/>
    <property type="molecule type" value="Genomic_DNA"/>
</dbReference>
<feature type="compositionally biased region" description="Acidic residues" evidence="1">
    <location>
        <begin position="58"/>
        <end position="70"/>
    </location>
</feature>
<feature type="signal peptide" evidence="2">
    <location>
        <begin position="1"/>
        <end position="34"/>
    </location>
</feature>
<dbReference type="Gene3D" id="2.30.180.10">
    <property type="entry name" value="FAS1 domain"/>
    <property type="match status" value="1"/>
</dbReference>
<evidence type="ECO:0000313" key="5">
    <source>
        <dbReference type="Proteomes" id="UP000001409"/>
    </source>
</evidence>
<evidence type="ECO:0000256" key="2">
    <source>
        <dbReference type="SAM" id="SignalP"/>
    </source>
</evidence>
<dbReference type="InterPro" id="IPR036378">
    <property type="entry name" value="FAS1_dom_sf"/>
</dbReference>
<dbReference type="Pfam" id="PF02469">
    <property type="entry name" value="Fasciclin"/>
    <property type="match status" value="1"/>
</dbReference>
<dbReference type="SMART" id="SM00554">
    <property type="entry name" value="FAS1"/>
    <property type="match status" value="1"/>
</dbReference>
<dbReference type="InterPro" id="IPR000782">
    <property type="entry name" value="FAS1_domain"/>
</dbReference>
<dbReference type="PROSITE" id="PS50213">
    <property type="entry name" value="FAS1"/>
    <property type="match status" value="1"/>
</dbReference>
<dbReference type="InterPro" id="IPR050904">
    <property type="entry name" value="Adhesion/Biosynth-related"/>
</dbReference>
<dbReference type="PANTHER" id="PTHR10900:SF77">
    <property type="entry name" value="FI19380P1"/>
    <property type="match status" value="1"/>
</dbReference>
<sequence>MVSHIQTYRKAFAMKRILAVSGVVSLALTLAACGEDDTTTDTGTTTATATEAATMEETTTEETTTEETTTEETTAAAEGDDIVDTAAGAGSFNTLVTAIQAAGLEETLRGDGPFTVFAPTDEAFNALPEGTLDALLADPQGDLTEILTYHVVDGEVFAADVLEMDGQTVETLQGGTFTVEIEGENVVLVDTAGNRVNVTDTDIEASNGVIHVVDTVLSPTP</sequence>
<dbReference type="PANTHER" id="PTHR10900">
    <property type="entry name" value="PERIOSTIN-RELATED"/>
    <property type="match status" value="1"/>
</dbReference>
<dbReference type="KEGG" id="cef:CE0063"/>
<keyword evidence="5" id="KW-1185">Reference proteome</keyword>
<proteinExistence type="predicted"/>
<dbReference type="FunFam" id="2.30.180.10:FF:000032">
    <property type="entry name" value="Fasciclin domain-containing protein, putative"/>
    <property type="match status" value="1"/>
</dbReference>
<evidence type="ECO:0000313" key="4">
    <source>
        <dbReference type="EMBL" id="BAC16873.1"/>
    </source>
</evidence>
<feature type="region of interest" description="Disordered" evidence="1">
    <location>
        <begin position="53"/>
        <end position="74"/>
    </location>
</feature>
<accession>Q8FUF7</accession>
<dbReference type="STRING" id="196164.gene:10740453"/>
<dbReference type="GO" id="GO:0005615">
    <property type="term" value="C:extracellular space"/>
    <property type="evidence" value="ECO:0007669"/>
    <property type="project" value="TreeGrafter"/>
</dbReference>
<dbReference type="HOGENOM" id="CLU_031281_4_0_11"/>
<keyword evidence="2" id="KW-0732">Signal</keyword>
<protein>
    <recommendedName>
        <fullName evidence="3">FAS1 domain-containing protein</fullName>
    </recommendedName>
</protein>
<evidence type="ECO:0000259" key="3">
    <source>
        <dbReference type="PROSITE" id="PS50213"/>
    </source>
</evidence>
<organism evidence="4 5">
    <name type="scientific">Corynebacterium efficiens (strain DSM 44549 / YS-314 / AJ 12310 / JCM 11189 / NBRC 100395)</name>
    <dbReference type="NCBI Taxonomy" id="196164"/>
    <lineage>
        <taxon>Bacteria</taxon>
        <taxon>Bacillati</taxon>
        <taxon>Actinomycetota</taxon>
        <taxon>Actinomycetes</taxon>
        <taxon>Mycobacteriales</taxon>
        <taxon>Corynebacteriaceae</taxon>
        <taxon>Corynebacterium</taxon>
    </lineage>
</organism>
<dbReference type="AlphaFoldDB" id="Q8FUF7"/>
<dbReference type="SUPFAM" id="SSF82153">
    <property type="entry name" value="FAS1 domain"/>
    <property type="match status" value="1"/>
</dbReference>
<reference evidence="4 5" key="1">
    <citation type="journal article" date="2003" name="Genome Res.">
        <title>Comparative complete genome sequence analysis of the amino acid replacements responsible for the thermostability of Corynebacterium efficiens.</title>
        <authorList>
            <person name="Nishio Y."/>
            <person name="Nakamura Y."/>
            <person name="Kawarabayasi Y."/>
            <person name="Usuda Y."/>
            <person name="Kimura E."/>
            <person name="Sugimoto S."/>
            <person name="Matsui K."/>
            <person name="Yamagishi A."/>
            <person name="Kikuchi H."/>
            <person name="Ikeo K."/>
            <person name="Gojobori T."/>
        </authorList>
    </citation>
    <scope>NUCLEOTIDE SEQUENCE [LARGE SCALE GENOMIC DNA]</scope>
    <source>
        <strain evidence="5">DSM 44549 / YS-314 / AJ 12310 / JCM 11189 / NBRC 100395</strain>
    </source>
</reference>
<name>Q8FUF7_COREF</name>